<keyword evidence="2" id="KW-1185">Reference proteome</keyword>
<sequence>MLSLTVDYQPTIGWVHDGRDKSEELNLVLRLIQSQPPADLPVCRAGCSKRGEGTTEHPGSTIQSRLDKHNVTFTPRSHSASLNSFPMLSTITITPTNSPNSRLDAQHKVDEEIFQLEARIISLKSARNALAPISRLPPEIFQEIFSFTHRSSPQHSKGKVSLLITWVSHAWRQLGHSTSDLWAHIDFHHPKWIEAALSRTSNYRDLHLVSSLLLCLNELSRTTSIVIGSENSRFSYSPTIKAVPEWTTPAHTLITLQLFNVDLPSNLFSGICPFLQSLYLSWCSVDWVTFPALPLLKTFSIMEPTVPVTTDQVIKIIRAAGKSLEALELDYGFTKSQPDNHSQELVDPVQLEKLRLLHIFDESSAAVKAILDQVLLPVHLDSQFLTFEWMDSLPEAFLSSRKMSGWDIDCLVIACTGAERVTATIIQDSSHGIPDGIKKSLRSIQQHNPQSTETRFTLCNGDISGKLAYFGRLGTVRELYLDGGFKESFKTAIQDQHNQLCGVFGAEGASGEILDQDQHLGQGILSFHNLQSLVIRGGDREPPLELEDILVFQKWLAWRNKLSLPLRYLTISQLCVPSRQSLHQAFDEVVQHFTLGDVWVMEHSDEWEDHGLEDPEDLDEWEDHGLEDSDDFEASHP</sequence>
<accession>A0ACD3AT99</accession>
<gene>
    <name evidence="1" type="ORF">BDN72DRAFT_858099</name>
</gene>
<dbReference type="EMBL" id="ML208342">
    <property type="protein sequence ID" value="TFK68874.1"/>
    <property type="molecule type" value="Genomic_DNA"/>
</dbReference>
<proteinExistence type="predicted"/>
<evidence type="ECO:0000313" key="2">
    <source>
        <dbReference type="Proteomes" id="UP000308600"/>
    </source>
</evidence>
<evidence type="ECO:0000313" key="1">
    <source>
        <dbReference type="EMBL" id="TFK68874.1"/>
    </source>
</evidence>
<reference evidence="1 2" key="1">
    <citation type="journal article" date="2019" name="Nat. Ecol. Evol.">
        <title>Megaphylogeny resolves global patterns of mushroom evolution.</title>
        <authorList>
            <person name="Varga T."/>
            <person name="Krizsan K."/>
            <person name="Foldi C."/>
            <person name="Dima B."/>
            <person name="Sanchez-Garcia M."/>
            <person name="Sanchez-Ramirez S."/>
            <person name="Szollosi G.J."/>
            <person name="Szarkandi J.G."/>
            <person name="Papp V."/>
            <person name="Albert L."/>
            <person name="Andreopoulos W."/>
            <person name="Angelini C."/>
            <person name="Antonin V."/>
            <person name="Barry K.W."/>
            <person name="Bougher N.L."/>
            <person name="Buchanan P."/>
            <person name="Buyck B."/>
            <person name="Bense V."/>
            <person name="Catcheside P."/>
            <person name="Chovatia M."/>
            <person name="Cooper J."/>
            <person name="Damon W."/>
            <person name="Desjardin D."/>
            <person name="Finy P."/>
            <person name="Geml J."/>
            <person name="Haridas S."/>
            <person name="Hughes K."/>
            <person name="Justo A."/>
            <person name="Karasinski D."/>
            <person name="Kautmanova I."/>
            <person name="Kiss B."/>
            <person name="Kocsube S."/>
            <person name="Kotiranta H."/>
            <person name="LaButti K.M."/>
            <person name="Lechner B.E."/>
            <person name="Liimatainen K."/>
            <person name="Lipzen A."/>
            <person name="Lukacs Z."/>
            <person name="Mihaltcheva S."/>
            <person name="Morgado L.N."/>
            <person name="Niskanen T."/>
            <person name="Noordeloos M.E."/>
            <person name="Ohm R.A."/>
            <person name="Ortiz-Santana B."/>
            <person name="Ovrebo C."/>
            <person name="Racz N."/>
            <person name="Riley R."/>
            <person name="Savchenko A."/>
            <person name="Shiryaev A."/>
            <person name="Soop K."/>
            <person name="Spirin V."/>
            <person name="Szebenyi C."/>
            <person name="Tomsovsky M."/>
            <person name="Tulloss R.E."/>
            <person name="Uehling J."/>
            <person name="Grigoriev I.V."/>
            <person name="Vagvolgyi C."/>
            <person name="Papp T."/>
            <person name="Martin F.M."/>
            <person name="Miettinen O."/>
            <person name="Hibbett D.S."/>
            <person name="Nagy L.G."/>
        </authorList>
    </citation>
    <scope>NUCLEOTIDE SEQUENCE [LARGE SCALE GENOMIC DNA]</scope>
    <source>
        <strain evidence="1 2">NL-1719</strain>
    </source>
</reference>
<protein>
    <submittedName>
        <fullName evidence="1">Uncharacterized protein</fullName>
    </submittedName>
</protein>
<dbReference type="Proteomes" id="UP000308600">
    <property type="component" value="Unassembled WGS sequence"/>
</dbReference>
<name>A0ACD3AT99_9AGAR</name>
<organism evidence="1 2">
    <name type="scientific">Pluteus cervinus</name>
    <dbReference type="NCBI Taxonomy" id="181527"/>
    <lineage>
        <taxon>Eukaryota</taxon>
        <taxon>Fungi</taxon>
        <taxon>Dikarya</taxon>
        <taxon>Basidiomycota</taxon>
        <taxon>Agaricomycotina</taxon>
        <taxon>Agaricomycetes</taxon>
        <taxon>Agaricomycetidae</taxon>
        <taxon>Agaricales</taxon>
        <taxon>Pluteineae</taxon>
        <taxon>Pluteaceae</taxon>
        <taxon>Pluteus</taxon>
    </lineage>
</organism>